<dbReference type="EMBL" id="CP026108">
    <property type="protein sequence ID" value="AUT75434.1"/>
    <property type="molecule type" value="Genomic_DNA"/>
</dbReference>
<dbReference type="AlphaFoldDB" id="A0AAN1JJV1"/>
<dbReference type="RefSeq" id="WP_103153758.1">
    <property type="nucleotide sequence ID" value="NZ_CP026108.1"/>
</dbReference>
<reference evidence="2 3" key="1">
    <citation type="submission" date="2018-01" db="EMBL/GenBank/DDBJ databases">
        <title>Species boundaries and ecological features among Paraburkholderia terrae DSMZ17804T, P. hospita DSMZ17164T and P. caribensis DSMZ13236T.</title>
        <authorList>
            <person name="Pratama A.A."/>
        </authorList>
    </citation>
    <scope>NUCLEOTIDE SEQUENCE [LARGE SCALE GENOMIC DNA]</scope>
    <source>
        <strain evidence="2 3">DSM 17164</strain>
    </source>
</reference>
<protein>
    <submittedName>
        <fullName evidence="2">Type II secretion system protein</fullName>
    </submittedName>
</protein>
<gene>
    <name evidence="2" type="ORF">C2L64_44395</name>
</gene>
<evidence type="ECO:0000313" key="2">
    <source>
        <dbReference type="EMBL" id="AUT75434.1"/>
    </source>
</evidence>
<keyword evidence="1" id="KW-0472">Membrane</keyword>
<organism evidence="2 3">
    <name type="scientific">Paraburkholderia hospita</name>
    <dbReference type="NCBI Taxonomy" id="169430"/>
    <lineage>
        <taxon>Bacteria</taxon>
        <taxon>Pseudomonadati</taxon>
        <taxon>Pseudomonadota</taxon>
        <taxon>Betaproteobacteria</taxon>
        <taxon>Burkholderiales</taxon>
        <taxon>Burkholderiaceae</taxon>
        <taxon>Paraburkholderia</taxon>
    </lineage>
</organism>
<feature type="transmembrane region" description="Helical" evidence="1">
    <location>
        <begin position="191"/>
        <end position="210"/>
    </location>
</feature>
<dbReference type="GeneID" id="55535348"/>
<evidence type="ECO:0000313" key="3">
    <source>
        <dbReference type="Proteomes" id="UP000236649"/>
    </source>
</evidence>
<feature type="transmembrane region" description="Helical" evidence="1">
    <location>
        <begin position="340"/>
        <end position="360"/>
    </location>
</feature>
<evidence type="ECO:0000256" key="1">
    <source>
        <dbReference type="SAM" id="Phobius"/>
    </source>
</evidence>
<sequence>MIRRLIYSMLMALPRDYRLAFAKARFRKARETFYEETKLDVAAKGLRNRETLLERLRTLEKRHRERSQIVWIVYHEIGRRMVAGEPFATAMKPFIPLDEFALLDLAGKSTKEDAAERGLDLAGMAANAKRILSDTTSMQMAYPAFLLVYLYGLCMIFGGAVFPQILEVKPLNDWMPYGRMLYAIDTFCYDYWWLSGSVVGLTVFAYFATIRRWTGELRNRVDNAPLMWRNRRDLRGALLIVSLAGLFDSNLTLRAAIDQLMVNADPWLRWHLERMSRRLTATPHQPMRALDTGIFSEVIVDKITDAAGRDQFIDAIKSLGRTSLSRVVEAVRRNARVTHYILMGIAVAVFVGVGVGSYVATGAASFDIPTPSVNGSSISE</sequence>
<name>A0AAN1JJV1_9BURK</name>
<feature type="transmembrane region" description="Helical" evidence="1">
    <location>
        <begin position="140"/>
        <end position="166"/>
    </location>
</feature>
<dbReference type="KEGG" id="phs:C2L64_44395"/>
<dbReference type="Proteomes" id="UP000236649">
    <property type="component" value="Chromosome 4"/>
</dbReference>
<proteinExistence type="predicted"/>
<keyword evidence="1" id="KW-1133">Transmembrane helix</keyword>
<keyword evidence="1" id="KW-0812">Transmembrane</keyword>
<accession>A0AAN1JJV1</accession>